<sequence length="673" mass="77283">MFGSAGKRYRIKVTTGKAKGSGTNATIKIKLIDHEGKHSEQHVLDKWLHNDFEYGRIDSYTILTDKDFGRVESIVLHRDDCGMNDSWFVEHVAVEHDNEADVHFPLSRWLPPYKAMQFNKFDSQLPQMVKKNSPELYKQREAELERKKKEFAYQPIGDIKGMPRTVKTLPPEEAFSRDYFAEVGFTGLTGKISDSLKKMRYEDEFSSFNDIYKVYGGPLSPFRIPDGHAAWRTDEKFAQLRLTGPNCTVIRGVLKDGGLPQNFAVDTSLLETHFLQGQTFEQAYKNDRLFYIDYKDLDGYIAKASKERMVAPIALFYARMDGTLIPLAIQLFQIASKTNPVFYPPPIDEERSWLHAKFWFGVADSNYHEPVTHLMGTHLVAGDFVTCFHNTISPSHPVYKLMLPHFIFLLNINTDGMPVLTAENGAFNNILVFGLENCYDLMLKKYQSFSLKDQGWLENDVENRGVKNLPNYHYYEDAKPMFEAIHNYIQQCIKTIYGQDKNVEEDFELQNFAQLLCAPKEGMKGVWGNGQFTTMEDLTKTLSTLVFILTNVHAAANFNQYDEYAYPPNFPFRLEGSPPTNKDSISEEDLVKLFDVNITLDTMELGRTLSLQGTNKIGNYETNYEFKPEILEHYLGFINALAKIQTDNDAKNLRRRNPYPWLSPRVVPNSISI</sequence>
<evidence type="ECO:0000259" key="7">
    <source>
        <dbReference type="PROSITE" id="PS51393"/>
    </source>
</evidence>
<dbReference type="InterPro" id="IPR013819">
    <property type="entry name" value="LipOase_C"/>
</dbReference>
<dbReference type="SUPFAM" id="SSF48484">
    <property type="entry name" value="Lipoxigenase"/>
    <property type="match status" value="1"/>
</dbReference>
<evidence type="ECO:0000256" key="1">
    <source>
        <dbReference type="ARBA" id="ARBA00022723"/>
    </source>
</evidence>
<keyword evidence="2" id="KW-0223">Dioxygenase</keyword>
<dbReference type="InterPro" id="IPR000907">
    <property type="entry name" value="LipOase"/>
</dbReference>
<dbReference type="PROSITE" id="PS50095">
    <property type="entry name" value="PLAT"/>
    <property type="match status" value="1"/>
</dbReference>
<dbReference type="CDD" id="cd00113">
    <property type="entry name" value="PLAT"/>
    <property type="match status" value="1"/>
</dbReference>
<dbReference type="GO" id="GO:0016702">
    <property type="term" value="F:oxidoreductase activity, acting on single donors with incorporation of molecular oxygen, incorporation of two atoms of oxygen"/>
    <property type="evidence" value="ECO:0007669"/>
    <property type="project" value="InterPro"/>
</dbReference>
<evidence type="ECO:0000256" key="2">
    <source>
        <dbReference type="ARBA" id="ARBA00022964"/>
    </source>
</evidence>
<protein>
    <submittedName>
        <fullName evidence="8">Allene oxide synthase lipoxygenase protein</fullName>
    </submittedName>
</protein>
<reference evidence="8" key="1">
    <citation type="journal article" date="2014" name="PLoS Genet.">
        <title>Differential Responses to Wnt and PCP Disruption Predict Expression and Developmental Function of Conserved and Novel Genes in a Cnidarian.</title>
        <authorList>
            <person name="Lapebie P."/>
            <person name="Ruggiero A."/>
            <person name="Barreau C."/>
            <person name="Chevalier S."/>
            <person name="Chang P."/>
            <person name="Dru P."/>
            <person name="Houliston E."/>
            <person name="Momose T."/>
        </authorList>
    </citation>
    <scope>NUCLEOTIDE SEQUENCE</scope>
</reference>
<feature type="domain" description="Lipoxygenase" evidence="7">
    <location>
        <begin position="126"/>
        <end position="673"/>
    </location>
</feature>
<evidence type="ECO:0000313" key="8">
    <source>
        <dbReference type="EMBL" id="JAC85142.1"/>
    </source>
</evidence>
<name>A0A069DNI9_9CNID</name>
<dbReference type="GO" id="GO:0034440">
    <property type="term" value="P:lipid oxidation"/>
    <property type="evidence" value="ECO:0007669"/>
    <property type="project" value="InterPro"/>
</dbReference>
<dbReference type="GO" id="GO:0046872">
    <property type="term" value="F:metal ion binding"/>
    <property type="evidence" value="ECO:0007669"/>
    <property type="project" value="UniProtKB-KW"/>
</dbReference>
<comment type="caution">
    <text evidence="5">Lacks conserved residue(s) required for the propagation of feature annotation.</text>
</comment>
<dbReference type="Pfam" id="PF01477">
    <property type="entry name" value="PLAT"/>
    <property type="match status" value="1"/>
</dbReference>
<dbReference type="Gene3D" id="1.20.245.10">
    <property type="entry name" value="Lipoxygenase-1, Domain 5"/>
    <property type="match status" value="1"/>
</dbReference>
<feature type="domain" description="PLAT" evidence="6">
    <location>
        <begin position="7"/>
        <end position="124"/>
    </location>
</feature>
<keyword evidence="4" id="KW-0443">Lipid metabolism</keyword>
<dbReference type="InterPro" id="IPR020834">
    <property type="entry name" value="LipOase_CS"/>
</dbReference>
<dbReference type="SUPFAM" id="SSF49723">
    <property type="entry name" value="Lipase/lipooxygenase domain (PLAT/LH2 domain)"/>
    <property type="match status" value="1"/>
</dbReference>
<keyword evidence="1" id="KW-0479">Metal-binding</keyword>
<dbReference type="SMART" id="SM00308">
    <property type="entry name" value="LH2"/>
    <property type="match status" value="1"/>
</dbReference>
<dbReference type="PANTHER" id="PTHR11771">
    <property type="entry name" value="LIPOXYGENASE"/>
    <property type="match status" value="1"/>
</dbReference>
<proteinExistence type="evidence at transcript level"/>
<keyword evidence="3" id="KW-0560">Oxidoreductase</keyword>
<dbReference type="PROSITE" id="PS51393">
    <property type="entry name" value="LIPOXYGENASE_3"/>
    <property type="match status" value="1"/>
</dbReference>
<dbReference type="EMBL" id="GBGP01000041">
    <property type="protein sequence ID" value="JAC85142.1"/>
    <property type="molecule type" value="mRNA"/>
</dbReference>
<dbReference type="InterPro" id="IPR036392">
    <property type="entry name" value="PLAT/LH2_dom_sf"/>
</dbReference>
<dbReference type="InterPro" id="IPR036226">
    <property type="entry name" value="LipOase_C_sf"/>
</dbReference>
<evidence type="ECO:0000256" key="4">
    <source>
        <dbReference type="ARBA" id="ARBA00023098"/>
    </source>
</evidence>
<organism evidence="8">
    <name type="scientific">Clytia hemisphaerica</name>
    <dbReference type="NCBI Taxonomy" id="252671"/>
    <lineage>
        <taxon>Eukaryota</taxon>
        <taxon>Metazoa</taxon>
        <taxon>Cnidaria</taxon>
        <taxon>Hydrozoa</taxon>
        <taxon>Hydroidolina</taxon>
        <taxon>Leptothecata</taxon>
        <taxon>Obeliida</taxon>
        <taxon>Clytiidae</taxon>
        <taxon>Clytia</taxon>
    </lineage>
</organism>
<evidence type="ECO:0000259" key="6">
    <source>
        <dbReference type="PROSITE" id="PS50095"/>
    </source>
</evidence>
<dbReference type="Pfam" id="PF00305">
    <property type="entry name" value="Lipoxygenase"/>
    <property type="match status" value="1"/>
</dbReference>
<accession>A0A069DNI9</accession>
<dbReference type="PRINTS" id="PR00087">
    <property type="entry name" value="LIPOXYGENASE"/>
</dbReference>
<evidence type="ECO:0000256" key="3">
    <source>
        <dbReference type="ARBA" id="ARBA00023002"/>
    </source>
</evidence>
<dbReference type="PROSITE" id="PS00081">
    <property type="entry name" value="LIPOXYGENASE_2"/>
    <property type="match status" value="1"/>
</dbReference>
<evidence type="ECO:0000256" key="5">
    <source>
        <dbReference type="PROSITE-ProRule" id="PRU00152"/>
    </source>
</evidence>
<dbReference type="AlphaFoldDB" id="A0A069DNI9"/>
<dbReference type="Gene3D" id="3.10.450.60">
    <property type="match status" value="1"/>
</dbReference>
<dbReference type="InterPro" id="IPR001024">
    <property type="entry name" value="PLAT/LH2_dom"/>
</dbReference>
<dbReference type="Gene3D" id="2.40.180.10">
    <property type="entry name" value="Catalase core domain"/>
    <property type="match status" value="1"/>
</dbReference>